<dbReference type="GO" id="GO:0016790">
    <property type="term" value="F:thiolester hydrolase activity"/>
    <property type="evidence" value="ECO:0007669"/>
    <property type="project" value="UniProtKB-ARBA"/>
</dbReference>
<evidence type="ECO:0000313" key="2">
    <source>
        <dbReference type="EMBL" id="GAK45575.1"/>
    </source>
</evidence>
<protein>
    <submittedName>
        <fullName evidence="2">Thioesterase superfamily protein</fullName>
    </submittedName>
</protein>
<dbReference type="SUPFAM" id="SSF54637">
    <property type="entry name" value="Thioesterase/thiol ester dehydrase-isomerase"/>
    <property type="match status" value="1"/>
</dbReference>
<dbReference type="STRING" id="1333998.M2A_2074"/>
<dbReference type="CDD" id="cd03443">
    <property type="entry name" value="PaaI_thioesterase"/>
    <property type="match status" value="1"/>
</dbReference>
<dbReference type="Gene3D" id="3.10.129.10">
    <property type="entry name" value="Hotdog Thioesterase"/>
    <property type="match status" value="1"/>
</dbReference>
<dbReference type="EMBL" id="BBIO01000010">
    <property type="protein sequence ID" value="GAK45575.1"/>
    <property type="molecule type" value="Genomic_DNA"/>
</dbReference>
<dbReference type="AlphaFoldDB" id="A0A081BC07"/>
<dbReference type="Proteomes" id="UP000028702">
    <property type="component" value="Unassembled WGS sequence"/>
</dbReference>
<evidence type="ECO:0000259" key="1">
    <source>
        <dbReference type="Pfam" id="PF03061"/>
    </source>
</evidence>
<accession>A0A081BC07</accession>
<proteinExistence type="predicted"/>
<organism evidence="2 3">
    <name type="scientific">Tepidicaulis marinus</name>
    <dbReference type="NCBI Taxonomy" id="1333998"/>
    <lineage>
        <taxon>Bacteria</taxon>
        <taxon>Pseudomonadati</taxon>
        <taxon>Pseudomonadota</taxon>
        <taxon>Alphaproteobacteria</taxon>
        <taxon>Hyphomicrobiales</taxon>
        <taxon>Parvibaculaceae</taxon>
        <taxon>Tepidicaulis</taxon>
    </lineage>
</organism>
<dbReference type="eggNOG" id="COG2050">
    <property type="taxonomic scope" value="Bacteria"/>
</dbReference>
<dbReference type="InterPro" id="IPR006683">
    <property type="entry name" value="Thioestr_dom"/>
</dbReference>
<dbReference type="RefSeq" id="WP_045446841.1">
    <property type="nucleotide sequence ID" value="NZ_BBIO01000010.1"/>
</dbReference>
<evidence type="ECO:0000313" key="3">
    <source>
        <dbReference type="Proteomes" id="UP000028702"/>
    </source>
</evidence>
<dbReference type="PANTHER" id="PTHR43240:SF3">
    <property type="entry name" value="THIOESTERASE DOMAIN-CONTAINING PROTEIN"/>
    <property type="match status" value="1"/>
</dbReference>
<gene>
    <name evidence="2" type="ORF">M2A_2074</name>
</gene>
<dbReference type="PANTHER" id="PTHR43240">
    <property type="entry name" value="1,4-DIHYDROXY-2-NAPHTHOYL-COA THIOESTERASE 1"/>
    <property type="match status" value="1"/>
</dbReference>
<feature type="domain" description="Thioesterase" evidence="1">
    <location>
        <begin position="59"/>
        <end position="132"/>
    </location>
</feature>
<sequence length="154" mass="16690">MDLLRKAREEGGTVDLNALIEAIPYAKFLGITVDQKGTEITTVLNFEEKLIGNPVLPALHGGVIGALLEMTAIIQLAYDAKGDALPKPIDITVDYLRSGRPIDTYARARVTKHGRRVANVQVEAWQEDRMKPIAAAHGHFLLAPPPESTQDAAG</sequence>
<reference evidence="2 3" key="1">
    <citation type="submission" date="2014-07" db="EMBL/GenBank/DDBJ databases">
        <title>Tepidicaulis marinum gen. nov., sp. nov., a novel marine bacterium denitrifying nitrate to nitrous oxide strictly under microaerobic conditions.</title>
        <authorList>
            <person name="Takeuchi M."/>
            <person name="Yamagishi T."/>
            <person name="Kamagata Y."/>
            <person name="Oshima K."/>
            <person name="Hattori M."/>
            <person name="Katayama T."/>
            <person name="Hanada S."/>
            <person name="Tamaki H."/>
            <person name="Marumo K."/>
            <person name="Maeda H."/>
            <person name="Nedachi M."/>
            <person name="Iwasaki W."/>
            <person name="Suwa Y."/>
            <person name="Sakata S."/>
        </authorList>
    </citation>
    <scope>NUCLEOTIDE SEQUENCE [LARGE SCALE GENOMIC DNA]</scope>
    <source>
        <strain evidence="2 3">MA2</strain>
    </source>
</reference>
<keyword evidence="3" id="KW-1185">Reference proteome</keyword>
<dbReference type="InterPro" id="IPR029069">
    <property type="entry name" value="HotDog_dom_sf"/>
</dbReference>
<name>A0A081BC07_9HYPH</name>
<comment type="caution">
    <text evidence="2">The sequence shown here is derived from an EMBL/GenBank/DDBJ whole genome shotgun (WGS) entry which is preliminary data.</text>
</comment>
<dbReference type="Pfam" id="PF03061">
    <property type="entry name" value="4HBT"/>
    <property type="match status" value="1"/>
</dbReference>